<gene>
    <name evidence="2" type="ORF">mRhiFer1_010113</name>
</gene>
<name>A0A7J7XPL3_RHIFE</name>
<evidence type="ECO:0000313" key="2">
    <source>
        <dbReference type="EMBL" id="KAF6351595.1"/>
    </source>
</evidence>
<sequence>MSITRILKMPVLTFCSLTFILEEWFSTGDVLPLPPMPGTLAIPRDIFGCHNWGKGCLQASSESSPGNAAKQPTVYRTVPSPCTQQRLIWSKMSVVLRLRNPVGEVVIPKMFCFAQVIFSSNF</sequence>
<organism evidence="2 3">
    <name type="scientific">Rhinolophus ferrumequinum</name>
    <name type="common">Greater horseshoe bat</name>
    <dbReference type="NCBI Taxonomy" id="59479"/>
    <lineage>
        <taxon>Eukaryota</taxon>
        <taxon>Metazoa</taxon>
        <taxon>Chordata</taxon>
        <taxon>Craniata</taxon>
        <taxon>Vertebrata</taxon>
        <taxon>Euteleostomi</taxon>
        <taxon>Mammalia</taxon>
        <taxon>Eutheria</taxon>
        <taxon>Laurasiatheria</taxon>
        <taxon>Chiroptera</taxon>
        <taxon>Yinpterochiroptera</taxon>
        <taxon>Rhinolophoidea</taxon>
        <taxon>Rhinolophidae</taxon>
        <taxon>Rhinolophinae</taxon>
        <taxon>Rhinolophus</taxon>
    </lineage>
</organism>
<evidence type="ECO:0000256" key="1">
    <source>
        <dbReference type="SAM" id="SignalP"/>
    </source>
</evidence>
<comment type="caution">
    <text evidence="2">The sequence shown here is derived from an EMBL/GenBank/DDBJ whole genome shotgun (WGS) entry which is preliminary data.</text>
</comment>
<evidence type="ECO:0008006" key="4">
    <source>
        <dbReference type="Google" id="ProtNLM"/>
    </source>
</evidence>
<feature type="signal peptide" evidence="1">
    <location>
        <begin position="1"/>
        <end position="28"/>
    </location>
</feature>
<keyword evidence="1" id="KW-0732">Signal</keyword>
<dbReference type="EMBL" id="JACAGC010000008">
    <property type="protein sequence ID" value="KAF6351595.1"/>
    <property type="molecule type" value="Genomic_DNA"/>
</dbReference>
<feature type="chain" id="PRO_5029886724" description="Secreted protein" evidence="1">
    <location>
        <begin position="29"/>
        <end position="122"/>
    </location>
</feature>
<evidence type="ECO:0000313" key="3">
    <source>
        <dbReference type="Proteomes" id="UP000585614"/>
    </source>
</evidence>
<accession>A0A7J7XPL3</accession>
<protein>
    <recommendedName>
        <fullName evidence="4">Secreted protein</fullName>
    </recommendedName>
</protein>
<proteinExistence type="predicted"/>
<dbReference type="Proteomes" id="UP000585614">
    <property type="component" value="Unassembled WGS sequence"/>
</dbReference>
<dbReference type="AlphaFoldDB" id="A0A7J7XPL3"/>
<reference evidence="2 3" key="1">
    <citation type="journal article" date="2020" name="Nature">
        <title>Six reference-quality genomes reveal evolution of bat adaptations.</title>
        <authorList>
            <person name="Jebb D."/>
            <person name="Huang Z."/>
            <person name="Pippel M."/>
            <person name="Hughes G.M."/>
            <person name="Lavrichenko K."/>
            <person name="Devanna P."/>
            <person name="Winkler S."/>
            <person name="Jermiin L.S."/>
            <person name="Skirmuntt E.C."/>
            <person name="Katzourakis A."/>
            <person name="Burkitt-Gray L."/>
            <person name="Ray D.A."/>
            <person name="Sullivan K.A.M."/>
            <person name="Roscito J.G."/>
            <person name="Kirilenko B.M."/>
            <person name="Davalos L.M."/>
            <person name="Corthals A.P."/>
            <person name="Power M.L."/>
            <person name="Jones G."/>
            <person name="Ransome R.D."/>
            <person name="Dechmann D.K.N."/>
            <person name="Locatelli A.G."/>
            <person name="Puechmaille S.J."/>
            <person name="Fedrigo O."/>
            <person name="Jarvis E.D."/>
            <person name="Hiller M."/>
            <person name="Vernes S.C."/>
            <person name="Myers E.W."/>
            <person name="Teeling E.C."/>
        </authorList>
    </citation>
    <scope>NUCLEOTIDE SEQUENCE [LARGE SCALE GENOMIC DNA]</scope>
    <source>
        <strain evidence="2">MRhiFer1</strain>
        <tissue evidence="2">Lung</tissue>
    </source>
</reference>